<evidence type="ECO:0000313" key="8">
    <source>
        <dbReference type="Proteomes" id="UP000603200"/>
    </source>
</evidence>
<evidence type="ECO:0000259" key="6">
    <source>
        <dbReference type="PROSITE" id="PS50931"/>
    </source>
</evidence>
<keyword evidence="3" id="KW-0238">DNA-binding</keyword>
<dbReference type="PROSITE" id="PS50931">
    <property type="entry name" value="HTH_LYSR"/>
    <property type="match status" value="1"/>
</dbReference>
<dbReference type="InterPro" id="IPR005119">
    <property type="entry name" value="LysR_subst-bd"/>
</dbReference>
<reference evidence="7 8" key="1">
    <citation type="submission" date="2021-01" db="EMBL/GenBank/DDBJ databases">
        <title>Whole genome shotgun sequence of Actinoplanes humidus NBRC 14915.</title>
        <authorList>
            <person name="Komaki H."/>
            <person name="Tamura T."/>
        </authorList>
    </citation>
    <scope>NUCLEOTIDE SEQUENCE [LARGE SCALE GENOMIC DNA]</scope>
    <source>
        <strain evidence="7 8">NBRC 14915</strain>
    </source>
</reference>
<evidence type="ECO:0000256" key="4">
    <source>
        <dbReference type="ARBA" id="ARBA00023163"/>
    </source>
</evidence>
<accession>A0ABQ4A1G8</accession>
<dbReference type="RefSeq" id="WP_203841705.1">
    <property type="nucleotide sequence ID" value="NZ_BAAATV010000009.1"/>
</dbReference>
<dbReference type="InterPro" id="IPR036390">
    <property type="entry name" value="WH_DNA-bd_sf"/>
</dbReference>
<dbReference type="InterPro" id="IPR036388">
    <property type="entry name" value="WH-like_DNA-bd_sf"/>
</dbReference>
<keyword evidence="4" id="KW-0804">Transcription</keyword>
<gene>
    <name evidence="7" type="ORF">Ahu01nite_078090</name>
</gene>
<feature type="compositionally biased region" description="Pro residues" evidence="5">
    <location>
        <begin position="296"/>
        <end position="309"/>
    </location>
</feature>
<dbReference type="SUPFAM" id="SSF46785">
    <property type="entry name" value="Winged helix' DNA-binding domain"/>
    <property type="match status" value="1"/>
</dbReference>
<evidence type="ECO:0000256" key="3">
    <source>
        <dbReference type="ARBA" id="ARBA00023125"/>
    </source>
</evidence>
<protein>
    <submittedName>
        <fullName evidence="7">LysR family transcriptional regulator</fullName>
    </submittedName>
</protein>
<dbReference type="EMBL" id="BOMN01000112">
    <property type="protein sequence ID" value="GIE24707.1"/>
    <property type="molecule type" value="Genomic_DNA"/>
</dbReference>
<dbReference type="PANTHER" id="PTHR30346">
    <property type="entry name" value="TRANSCRIPTIONAL DUAL REGULATOR HCAR-RELATED"/>
    <property type="match status" value="1"/>
</dbReference>
<name>A0ABQ4A1G8_9ACTN</name>
<dbReference type="SUPFAM" id="SSF53850">
    <property type="entry name" value="Periplasmic binding protein-like II"/>
    <property type="match status" value="1"/>
</dbReference>
<evidence type="ECO:0000256" key="5">
    <source>
        <dbReference type="SAM" id="MobiDB-lite"/>
    </source>
</evidence>
<evidence type="ECO:0000313" key="7">
    <source>
        <dbReference type="EMBL" id="GIE24707.1"/>
    </source>
</evidence>
<dbReference type="Pfam" id="PF00126">
    <property type="entry name" value="HTH_1"/>
    <property type="match status" value="1"/>
</dbReference>
<keyword evidence="2" id="KW-0805">Transcription regulation</keyword>
<dbReference type="Gene3D" id="3.40.190.10">
    <property type="entry name" value="Periplasmic binding protein-like II"/>
    <property type="match status" value="2"/>
</dbReference>
<dbReference type="CDD" id="cd00090">
    <property type="entry name" value="HTH_ARSR"/>
    <property type="match status" value="1"/>
</dbReference>
<comment type="similarity">
    <text evidence="1">Belongs to the LysR transcriptional regulatory family.</text>
</comment>
<sequence>MNPTRLEMLSLLDGLGTVRAVAAALHLSPSAVSAQLAVLETEAGAELLHRTGRRVALTPAGHTLARHARIILDQLRAAKQELQSPTGEPAGHVRMAAFSSAIRALSIPLAKRLAETHPAITLTVAELDPMAAHQALRRGEYDIIVTADFIDGSTALDPTLNTYPLLADDVVLVVPSPAPDLSPINIADLADAAWSIDMPGTYLSNLVTSTCRRAGFEPIITGRFSSYELLLAHVEAGLSISLLPSLAIDHRYQVTPRPLHTPLTRHVYAATRGTPTPPPATQTVLTTLQSLTTPNSRPPGPSPATNPRP</sequence>
<organism evidence="7 8">
    <name type="scientific">Winogradskya humida</name>
    <dbReference type="NCBI Taxonomy" id="113566"/>
    <lineage>
        <taxon>Bacteria</taxon>
        <taxon>Bacillati</taxon>
        <taxon>Actinomycetota</taxon>
        <taxon>Actinomycetes</taxon>
        <taxon>Micromonosporales</taxon>
        <taxon>Micromonosporaceae</taxon>
        <taxon>Winogradskya</taxon>
    </lineage>
</organism>
<evidence type="ECO:0000256" key="2">
    <source>
        <dbReference type="ARBA" id="ARBA00023015"/>
    </source>
</evidence>
<dbReference type="Pfam" id="PF03466">
    <property type="entry name" value="LysR_substrate"/>
    <property type="match status" value="1"/>
</dbReference>
<feature type="domain" description="HTH lysR-type" evidence="6">
    <location>
        <begin position="1"/>
        <end position="58"/>
    </location>
</feature>
<dbReference type="InterPro" id="IPR011991">
    <property type="entry name" value="ArsR-like_HTH"/>
</dbReference>
<dbReference type="InterPro" id="IPR000847">
    <property type="entry name" value="LysR_HTH_N"/>
</dbReference>
<dbReference type="Proteomes" id="UP000603200">
    <property type="component" value="Unassembled WGS sequence"/>
</dbReference>
<feature type="region of interest" description="Disordered" evidence="5">
    <location>
        <begin position="290"/>
        <end position="309"/>
    </location>
</feature>
<keyword evidence="8" id="KW-1185">Reference proteome</keyword>
<dbReference type="Gene3D" id="1.10.10.10">
    <property type="entry name" value="Winged helix-like DNA-binding domain superfamily/Winged helix DNA-binding domain"/>
    <property type="match status" value="1"/>
</dbReference>
<comment type="caution">
    <text evidence="7">The sequence shown here is derived from an EMBL/GenBank/DDBJ whole genome shotgun (WGS) entry which is preliminary data.</text>
</comment>
<proteinExistence type="inferred from homology"/>
<dbReference type="PANTHER" id="PTHR30346:SF29">
    <property type="entry name" value="LYSR SUBSTRATE-BINDING"/>
    <property type="match status" value="1"/>
</dbReference>
<evidence type="ECO:0000256" key="1">
    <source>
        <dbReference type="ARBA" id="ARBA00009437"/>
    </source>
</evidence>